<evidence type="ECO:0000313" key="2">
    <source>
        <dbReference type="EMBL" id="SAL95153.1"/>
    </source>
</evidence>
<evidence type="ECO:0000256" key="1">
    <source>
        <dbReference type="SAM" id="MobiDB-lite"/>
    </source>
</evidence>
<feature type="compositionally biased region" description="Low complexity" evidence="1">
    <location>
        <begin position="105"/>
        <end position="126"/>
    </location>
</feature>
<feature type="compositionally biased region" description="Polar residues" evidence="1">
    <location>
        <begin position="67"/>
        <end position="93"/>
    </location>
</feature>
<reference evidence="2" key="1">
    <citation type="submission" date="2016-04" db="EMBL/GenBank/DDBJ databases">
        <authorList>
            <person name="Evans L.H."/>
            <person name="Alamgir A."/>
            <person name="Owens N."/>
            <person name="Weber N.D."/>
            <person name="Virtaneva K."/>
            <person name="Barbian K."/>
            <person name="Babar A."/>
            <person name="Rosenke K."/>
        </authorList>
    </citation>
    <scope>NUCLEOTIDE SEQUENCE [LARGE SCALE GENOMIC DNA]</scope>
    <source>
        <strain evidence="2">CBS 101.48</strain>
    </source>
</reference>
<accession>A0A168KQ15</accession>
<feature type="non-terminal residue" evidence="2">
    <location>
        <position position="135"/>
    </location>
</feature>
<dbReference type="InParanoid" id="A0A168KQ15"/>
<dbReference type="AlphaFoldDB" id="A0A168KQ15"/>
<sequence length="135" mass="14639">MAHCKHCLRNPEETSARKKRSYLSSKDLDLHIRNYHHGVESSDDDTTPYTPAYIKRPRLNDSPEVAGSTSFGGASNDMESTSGDVTNQNTTNDFDFGDDIVMSMATDGTSNDGDADAASSAYNASEDSCEEVDDS</sequence>
<gene>
    <name evidence="2" type="primary">ABSGL_00458.1 scaffold 610</name>
</gene>
<organism evidence="2">
    <name type="scientific">Absidia glauca</name>
    <name type="common">Pin mould</name>
    <dbReference type="NCBI Taxonomy" id="4829"/>
    <lineage>
        <taxon>Eukaryota</taxon>
        <taxon>Fungi</taxon>
        <taxon>Fungi incertae sedis</taxon>
        <taxon>Mucoromycota</taxon>
        <taxon>Mucoromycotina</taxon>
        <taxon>Mucoromycetes</taxon>
        <taxon>Mucorales</taxon>
        <taxon>Cunninghamellaceae</taxon>
        <taxon>Absidia</taxon>
    </lineage>
</organism>
<proteinExistence type="predicted"/>
<keyword evidence="3" id="KW-1185">Reference proteome</keyword>
<dbReference type="EMBL" id="LT550203">
    <property type="protein sequence ID" value="SAL95153.1"/>
    <property type="molecule type" value="Genomic_DNA"/>
</dbReference>
<feature type="region of interest" description="Disordered" evidence="1">
    <location>
        <begin position="1"/>
        <end position="21"/>
    </location>
</feature>
<feature type="region of interest" description="Disordered" evidence="1">
    <location>
        <begin position="36"/>
        <end position="135"/>
    </location>
</feature>
<protein>
    <submittedName>
        <fullName evidence="2">Uncharacterized protein</fullName>
    </submittedName>
</protein>
<name>A0A168KQ15_ABSGL</name>
<evidence type="ECO:0000313" key="3">
    <source>
        <dbReference type="Proteomes" id="UP000078561"/>
    </source>
</evidence>
<dbReference type="Proteomes" id="UP000078561">
    <property type="component" value="Unassembled WGS sequence"/>
</dbReference>